<feature type="region of interest" description="Disordered" evidence="1">
    <location>
        <begin position="1"/>
        <end position="26"/>
    </location>
</feature>
<proteinExistence type="predicted"/>
<evidence type="ECO:0000313" key="3">
    <source>
        <dbReference type="Proteomes" id="UP001152049"/>
    </source>
</evidence>
<dbReference type="EMBL" id="JAOQAZ010000005">
    <property type="protein sequence ID" value="KAJ4266060.1"/>
    <property type="molecule type" value="Genomic_DNA"/>
</dbReference>
<protein>
    <submittedName>
        <fullName evidence="2">Uncharacterized protein</fullName>
    </submittedName>
</protein>
<feature type="region of interest" description="Disordered" evidence="1">
    <location>
        <begin position="339"/>
        <end position="383"/>
    </location>
</feature>
<name>A0A9W8VJW3_9HYPO</name>
<evidence type="ECO:0000313" key="2">
    <source>
        <dbReference type="EMBL" id="KAJ4266060.1"/>
    </source>
</evidence>
<dbReference type="PANTHER" id="PTHR35186:SF4">
    <property type="entry name" value="PRION-INHIBITION AND PROPAGATION HELO DOMAIN-CONTAINING PROTEIN"/>
    <property type="match status" value="1"/>
</dbReference>
<comment type="caution">
    <text evidence="2">The sequence shown here is derived from an EMBL/GenBank/DDBJ whole genome shotgun (WGS) entry which is preliminary data.</text>
</comment>
<dbReference type="OrthoDB" id="5088573at2759"/>
<gene>
    <name evidence="2" type="ORF">NW762_004033</name>
</gene>
<dbReference type="AlphaFoldDB" id="A0A9W8VJW3"/>
<keyword evidence="3" id="KW-1185">Reference proteome</keyword>
<feature type="region of interest" description="Disordered" evidence="1">
    <location>
        <begin position="149"/>
        <end position="173"/>
    </location>
</feature>
<accession>A0A9W8VJW3</accession>
<evidence type="ECO:0000256" key="1">
    <source>
        <dbReference type="SAM" id="MobiDB-lite"/>
    </source>
</evidence>
<dbReference type="PANTHER" id="PTHR35186">
    <property type="entry name" value="ANK_REP_REGION DOMAIN-CONTAINING PROTEIN"/>
    <property type="match status" value="1"/>
</dbReference>
<reference evidence="2" key="1">
    <citation type="submission" date="2022-09" db="EMBL/GenBank/DDBJ databases">
        <title>Fusarium specimens isolated from Avocado Roots.</title>
        <authorList>
            <person name="Stajich J."/>
            <person name="Roper C."/>
            <person name="Heimlech-Rivalta G."/>
        </authorList>
    </citation>
    <scope>NUCLEOTIDE SEQUENCE</scope>
    <source>
        <strain evidence="2">CF00136</strain>
    </source>
</reference>
<dbReference type="Proteomes" id="UP001152049">
    <property type="component" value="Unassembled WGS sequence"/>
</dbReference>
<sequence length="630" mass="70943">MGSSSLSHHASANQANHSSTQVNGNVGPQLSINNAFFDILDRTPIENIPQVPPSITKDFNFGPIPALEADQDEDDESKHMPKLPPTITKDDVEYFSRIGINIRQKYKLILERTTGVKATCVKQLRQKAKDQRARIILHVDVITQWPKFPAKPRRSDVSTHATQGIPPNSSMGQETNDLKAKLGEIHNKLKDAINSIPQIPKQSQGRSGERGIRSSKVFKNLTKLFEQTELDIAAVESQVYQRSGCRWPFETTKGFIQLYVSSSATRTLYRHLCQACPLQEQGHGHTALVGLVPVLEKEPLCIVPNQVAKTRHHVAIESTFCKGDYIWFEAHSRLLLPGSGTEAVDSEPSSSHSAVIDGLRQRSRRDSGYSSASASSKREVQISQKRSESGDFCRVQVCPGSLAQGSDRLAMCIGDDQESGHQIFYLGEKKRPETSYEPLNLAEIIQEGEERVSRLNLTLFKRSLALRNNRFKIALKIAEATLRYGWREWLGDAWGISDIEFYPVESERMPFLRAEIFNHGCGRLEKFMSNLGFVLLQLGLWEQLHIRPTGLINDKELEKQLNRLGSEVGAPYQEAVRYCMLFAGFDDCKLNDNDIFQETFYRKVVSPLRQMVMRTENAENKMLGKSGMPE</sequence>
<organism evidence="2 3">
    <name type="scientific">Fusarium torreyae</name>
    <dbReference type="NCBI Taxonomy" id="1237075"/>
    <lineage>
        <taxon>Eukaryota</taxon>
        <taxon>Fungi</taxon>
        <taxon>Dikarya</taxon>
        <taxon>Ascomycota</taxon>
        <taxon>Pezizomycotina</taxon>
        <taxon>Sordariomycetes</taxon>
        <taxon>Hypocreomycetidae</taxon>
        <taxon>Hypocreales</taxon>
        <taxon>Nectriaceae</taxon>
        <taxon>Fusarium</taxon>
    </lineage>
</organism>
<feature type="compositionally biased region" description="Polar residues" evidence="1">
    <location>
        <begin position="158"/>
        <end position="173"/>
    </location>
</feature>